<evidence type="ECO:0000256" key="4">
    <source>
        <dbReference type="ARBA" id="ARBA00022777"/>
    </source>
</evidence>
<comment type="similarity">
    <text evidence="1 8">Belongs to the cytidylate kinase family. Type 1 subfamily.</text>
</comment>
<dbReference type="HAMAP" id="MF_00238">
    <property type="entry name" value="Cytidyl_kinase_type1"/>
    <property type="match status" value="1"/>
</dbReference>
<dbReference type="Gene3D" id="3.40.50.300">
    <property type="entry name" value="P-loop containing nucleotide triphosphate hydrolases"/>
    <property type="match status" value="1"/>
</dbReference>
<evidence type="ECO:0000256" key="8">
    <source>
        <dbReference type="HAMAP-Rule" id="MF_00238"/>
    </source>
</evidence>
<keyword evidence="5 8" id="KW-0067">ATP-binding</keyword>
<organism evidence="10 11">
    <name type="scientific">SAR92 clade bacterium</name>
    <dbReference type="NCBI Taxonomy" id="2315479"/>
    <lineage>
        <taxon>Bacteria</taxon>
        <taxon>Pseudomonadati</taxon>
        <taxon>Pseudomonadota</taxon>
        <taxon>Gammaproteobacteria</taxon>
        <taxon>Cellvibrionales</taxon>
        <taxon>Porticoccaceae</taxon>
        <taxon>SAR92 clade</taxon>
    </lineage>
</organism>
<evidence type="ECO:0000256" key="7">
    <source>
        <dbReference type="ARBA" id="ARBA00048478"/>
    </source>
</evidence>
<dbReference type="NCBIfam" id="TIGR00017">
    <property type="entry name" value="cmk"/>
    <property type="match status" value="1"/>
</dbReference>
<dbReference type="EMBL" id="SHBP01000001">
    <property type="protein sequence ID" value="RZO22823.1"/>
    <property type="molecule type" value="Genomic_DNA"/>
</dbReference>
<comment type="catalytic activity">
    <reaction evidence="7 8">
        <text>CMP + ATP = CDP + ADP</text>
        <dbReference type="Rhea" id="RHEA:11600"/>
        <dbReference type="ChEBI" id="CHEBI:30616"/>
        <dbReference type="ChEBI" id="CHEBI:58069"/>
        <dbReference type="ChEBI" id="CHEBI:60377"/>
        <dbReference type="ChEBI" id="CHEBI:456216"/>
        <dbReference type="EC" id="2.7.4.25"/>
    </reaction>
</comment>
<dbReference type="Pfam" id="PF02224">
    <property type="entry name" value="Cytidylate_kin"/>
    <property type="match status" value="1"/>
</dbReference>
<dbReference type="EC" id="2.7.4.25" evidence="8"/>
<protein>
    <recommendedName>
        <fullName evidence="8">Cytidylate kinase</fullName>
        <shortName evidence="8">CK</shortName>
        <ecNumber evidence="8">2.7.4.25</ecNumber>
    </recommendedName>
    <alternativeName>
        <fullName evidence="8">Cytidine monophosphate kinase</fullName>
        <shortName evidence="8">CMP kinase</shortName>
    </alternativeName>
</protein>
<keyword evidence="4 8" id="KW-0418">Kinase</keyword>
<evidence type="ECO:0000259" key="9">
    <source>
        <dbReference type="Pfam" id="PF02224"/>
    </source>
</evidence>
<dbReference type="SUPFAM" id="SSF52540">
    <property type="entry name" value="P-loop containing nucleoside triphosphate hydrolases"/>
    <property type="match status" value="1"/>
</dbReference>
<dbReference type="GO" id="GO:0006220">
    <property type="term" value="P:pyrimidine nucleotide metabolic process"/>
    <property type="evidence" value="ECO:0007669"/>
    <property type="project" value="UniProtKB-UniRule"/>
</dbReference>
<evidence type="ECO:0000313" key="11">
    <source>
        <dbReference type="Proteomes" id="UP000315889"/>
    </source>
</evidence>
<evidence type="ECO:0000313" key="10">
    <source>
        <dbReference type="EMBL" id="RZO22823.1"/>
    </source>
</evidence>
<gene>
    <name evidence="8" type="primary">cmk</name>
    <name evidence="10" type="ORF">EVB03_00195</name>
</gene>
<evidence type="ECO:0000256" key="5">
    <source>
        <dbReference type="ARBA" id="ARBA00022840"/>
    </source>
</evidence>
<proteinExistence type="inferred from homology"/>
<evidence type="ECO:0000256" key="6">
    <source>
        <dbReference type="ARBA" id="ARBA00047615"/>
    </source>
</evidence>
<dbReference type="GO" id="GO:0005737">
    <property type="term" value="C:cytoplasm"/>
    <property type="evidence" value="ECO:0007669"/>
    <property type="project" value="UniProtKB-SubCell"/>
</dbReference>
<dbReference type="AlphaFoldDB" id="A0A520MNM5"/>
<comment type="catalytic activity">
    <reaction evidence="6 8">
        <text>dCMP + ATP = dCDP + ADP</text>
        <dbReference type="Rhea" id="RHEA:25094"/>
        <dbReference type="ChEBI" id="CHEBI:30616"/>
        <dbReference type="ChEBI" id="CHEBI:57566"/>
        <dbReference type="ChEBI" id="CHEBI:58593"/>
        <dbReference type="ChEBI" id="CHEBI:456216"/>
        <dbReference type="EC" id="2.7.4.25"/>
    </reaction>
</comment>
<keyword evidence="8" id="KW-0963">Cytoplasm</keyword>
<accession>A0A520MNM5</accession>
<dbReference type="GO" id="GO:0005524">
    <property type="term" value="F:ATP binding"/>
    <property type="evidence" value="ECO:0007669"/>
    <property type="project" value="UniProtKB-UniRule"/>
</dbReference>
<keyword evidence="2 8" id="KW-0808">Transferase</keyword>
<dbReference type="GO" id="GO:0036431">
    <property type="term" value="F:dCMP kinase activity"/>
    <property type="evidence" value="ECO:0007669"/>
    <property type="project" value="InterPro"/>
</dbReference>
<dbReference type="InterPro" id="IPR003136">
    <property type="entry name" value="Cytidylate_kin"/>
</dbReference>
<dbReference type="CDD" id="cd02020">
    <property type="entry name" value="CMPK"/>
    <property type="match status" value="1"/>
</dbReference>
<reference evidence="10 11" key="1">
    <citation type="submission" date="2019-02" db="EMBL/GenBank/DDBJ databases">
        <title>Prokaryotic population dynamics and viral predation in marine succession experiment using metagenomics: the confinement effect.</title>
        <authorList>
            <person name="Haro-Moreno J.M."/>
            <person name="Rodriguez-Valera F."/>
            <person name="Lopez-Perez M."/>
        </authorList>
    </citation>
    <scope>NUCLEOTIDE SEQUENCE [LARGE SCALE GENOMIC DNA]</scope>
    <source>
        <strain evidence="10">MED-G170</strain>
    </source>
</reference>
<name>A0A520MNM5_9GAMM</name>
<dbReference type="Proteomes" id="UP000315889">
    <property type="component" value="Unassembled WGS sequence"/>
</dbReference>
<feature type="domain" description="Cytidylate kinase" evidence="9">
    <location>
        <begin position="5"/>
        <end position="218"/>
    </location>
</feature>
<keyword evidence="3 8" id="KW-0547">Nucleotide-binding</keyword>
<evidence type="ECO:0000256" key="1">
    <source>
        <dbReference type="ARBA" id="ARBA00009427"/>
    </source>
</evidence>
<evidence type="ECO:0000256" key="3">
    <source>
        <dbReference type="ARBA" id="ARBA00022741"/>
    </source>
</evidence>
<dbReference type="InterPro" id="IPR011994">
    <property type="entry name" value="Cytidylate_kinase_dom"/>
</dbReference>
<comment type="caution">
    <text evidence="10">The sequence shown here is derived from an EMBL/GenBank/DDBJ whole genome shotgun (WGS) entry which is preliminary data.</text>
</comment>
<comment type="subcellular location">
    <subcellularLocation>
        <location evidence="8">Cytoplasm</location>
    </subcellularLocation>
</comment>
<dbReference type="GO" id="GO:0036430">
    <property type="term" value="F:CMP kinase activity"/>
    <property type="evidence" value="ECO:0007669"/>
    <property type="project" value="RHEA"/>
</dbReference>
<evidence type="ECO:0000256" key="2">
    <source>
        <dbReference type="ARBA" id="ARBA00022679"/>
    </source>
</evidence>
<sequence>MTKIITVDGPSGSGKGTVSRMIADTLSFNYLDSGALYRLLTIAASRRKIDTHDVSGLSMLAEHMDIRFITSADGQFKAVLEEEDVTAEMRTEDTGVRASKIAAYNDVRGALLKRQRSFARGEGLVADGRDMGTVVFPEADLKIYLTASIDERANRRYKELIEKGEDVSLRALAEQVRARDERDMNREVSPLVAAEDAIELDSSLMSAKEVLETVLNYIDFKGLA</sequence>
<feature type="binding site" evidence="8">
    <location>
        <begin position="9"/>
        <end position="17"/>
    </location>
    <ligand>
        <name>ATP</name>
        <dbReference type="ChEBI" id="CHEBI:30616"/>
    </ligand>
</feature>
<dbReference type="InterPro" id="IPR027417">
    <property type="entry name" value="P-loop_NTPase"/>
</dbReference>